<reference evidence="2 3" key="1">
    <citation type="submission" date="2024-09" db="EMBL/GenBank/DDBJ databases">
        <authorList>
            <person name="Lee S.D."/>
        </authorList>
    </citation>
    <scope>NUCLEOTIDE SEQUENCE [LARGE SCALE GENOMIC DNA]</scope>
    <source>
        <strain evidence="2 3">N1-3</strain>
    </source>
</reference>
<gene>
    <name evidence="2" type="ORF">ACEZDB_13450</name>
</gene>
<dbReference type="PANTHER" id="PTHR45527">
    <property type="entry name" value="NONRIBOSOMAL PEPTIDE SYNTHETASE"/>
    <property type="match status" value="1"/>
</dbReference>
<name>A0ABV6X053_9ACTN</name>
<comment type="caution">
    <text evidence="2">The sequence shown here is derived from an EMBL/GenBank/DDBJ whole genome shotgun (WGS) entry which is preliminary data.</text>
</comment>
<dbReference type="PANTHER" id="PTHR45527:SF1">
    <property type="entry name" value="FATTY ACID SYNTHASE"/>
    <property type="match status" value="1"/>
</dbReference>
<dbReference type="Gene3D" id="3.30.559.30">
    <property type="entry name" value="Nonribosomal peptide synthetase, condensation domain"/>
    <property type="match status" value="1"/>
</dbReference>
<dbReference type="InterPro" id="IPR023213">
    <property type="entry name" value="CAT-like_dom_sf"/>
</dbReference>
<dbReference type="Proteomes" id="UP001592530">
    <property type="component" value="Unassembled WGS sequence"/>
</dbReference>
<dbReference type="EMBL" id="JBHEZY010000004">
    <property type="protein sequence ID" value="MFC1431650.1"/>
    <property type="molecule type" value="Genomic_DNA"/>
</dbReference>
<dbReference type="Pfam" id="PF00668">
    <property type="entry name" value="Condensation"/>
    <property type="match status" value="1"/>
</dbReference>
<dbReference type="InterPro" id="IPR001242">
    <property type="entry name" value="Condensation_dom"/>
</dbReference>
<evidence type="ECO:0000259" key="1">
    <source>
        <dbReference type="Pfam" id="PF00668"/>
    </source>
</evidence>
<proteinExistence type="predicted"/>
<evidence type="ECO:0000313" key="2">
    <source>
        <dbReference type="EMBL" id="MFC1431650.1"/>
    </source>
</evidence>
<dbReference type="Gene3D" id="3.30.559.10">
    <property type="entry name" value="Chloramphenicol acetyltransferase-like domain"/>
    <property type="match status" value="1"/>
</dbReference>
<accession>A0ABV6X053</accession>
<sequence>MLRCIAADEPAHINMHVVWELPAGIGPGRVADLLAALRLRHESLRTTFPVGPEPRQLVHAESETALRVYAAQGDPSLFAEELGLRWRAVRFDPAVEHPVRAALVTDEGRPAHLVLVLSHAAVDATSLGLLRREWLALLAGEPLPAPAATRPVDLAHLERSPEGERRAAASLRYWAGQLATIPQAMFAVPPTPAAAGPVGGVSPAARAGWTPRLRIRSHAAAAALDVLTERTGVSRSSLVLTALSALTAHRTGNRQAVVTTLSANRYLPELTDYVGTVAQDALFTLPVGADDGFEALARRVRKRTQLAYPHSWFDSEELWATIDRVGCERGTRYARDCVFNDLSPLGLDGGVLRGGADPRDPAQQIQLSRLPDEPLAVDLMLWVFRLDGELDLSLWANPARLAAPDAELFGRGLAVLLIEAARGDVKLQEIEELTGLPPVARGPRWLRSDGCWIDGAEVDELLAHVLTQVLARPGAAGPPPFLVVAEPDERLGHRLVCHLAAGAADPARIHTACVAALPGRPAAMAPHHYVLHTGSPADPADPAAWRAVPVLCEGNGRTAASAWRAGEPAPGDSGL</sequence>
<dbReference type="SUPFAM" id="SSF52777">
    <property type="entry name" value="CoA-dependent acyltransferases"/>
    <property type="match status" value="2"/>
</dbReference>
<dbReference type="RefSeq" id="WP_380552508.1">
    <property type="nucleotide sequence ID" value="NZ_JBHEZY010000004.1"/>
</dbReference>
<feature type="domain" description="Condensation" evidence="1">
    <location>
        <begin position="8"/>
        <end position="320"/>
    </location>
</feature>
<evidence type="ECO:0000313" key="3">
    <source>
        <dbReference type="Proteomes" id="UP001592530"/>
    </source>
</evidence>
<protein>
    <submittedName>
        <fullName evidence="2">Condensation domain-containing protein</fullName>
    </submittedName>
</protein>
<organism evidence="2 3">
    <name type="scientific">Streptacidiphilus alkalitolerans</name>
    <dbReference type="NCBI Taxonomy" id="3342712"/>
    <lineage>
        <taxon>Bacteria</taxon>
        <taxon>Bacillati</taxon>
        <taxon>Actinomycetota</taxon>
        <taxon>Actinomycetes</taxon>
        <taxon>Kitasatosporales</taxon>
        <taxon>Streptomycetaceae</taxon>
        <taxon>Streptacidiphilus</taxon>
    </lineage>
</organism>